<comment type="caution">
    <text evidence="1">The sequence shown here is derived from an EMBL/GenBank/DDBJ whole genome shotgun (WGS) entry which is preliminary data.</text>
</comment>
<sequence length="24" mass="2847">MVAPREYNIPLQLSCRSQRKTLDK</sequence>
<name>A0ABM8SE94_9BACT</name>
<dbReference type="Proteomes" id="UP000675880">
    <property type="component" value="Unassembled WGS sequence"/>
</dbReference>
<keyword evidence="2" id="KW-1185">Reference proteome</keyword>
<proteinExistence type="predicted"/>
<evidence type="ECO:0000313" key="1">
    <source>
        <dbReference type="EMBL" id="CAE6804062.1"/>
    </source>
</evidence>
<organism evidence="1 2">
    <name type="scientific">Nitrospira defluvii</name>
    <dbReference type="NCBI Taxonomy" id="330214"/>
    <lineage>
        <taxon>Bacteria</taxon>
        <taxon>Pseudomonadati</taxon>
        <taxon>Nitrospirota</taxon>
        <taxon>Nitrospiria</taxon>
        <taxon>Nitrospirales</taxon>
        <taxon>Nitrospiraceae</taxon>
        <taxon>Nitrospira</taxon>
    </lineage>
</organism>
<dbReference type="EMBL" id="CAJNBJ010000022">
    <property type="protein sequence ID" value="CAE6804062.1"/>
    <property type="molecule type" value="Genomic_DNA"/>
</dbReference>
<reference evidence="1 2" key="1">
    <citation type="submission" date="2021-02" db="EMBL/GenBank/DDBJ databases">
        <authorList>
            <person name="Han P."/>
        </authorList>
    </citation>
    <scope>NUCLEOTIDE SEQUENCE [LARGE SCALE GENOMIC DNA]</scope>
    <source>
        <strain evidence="1">Candidatus Nitrospira sp. ZN2</strain>
    </source>
</reference>
<accession>A0ABM8SE94</accession>
<gene>
    <name evidence="1" type="ORF">NSPZN2_90002</name>
</gene>
<evidence type="ECO:0000313" key="2">
    <source>
        <dbReference type="Proteomes" id="UP000675880"/>
    </source>
</evidence>
<protein>
    <submittedName>
        <fullName evidence="1">Uncharacterized protein</fullName>
    </submittedName>
</protein>